<feature type="coiled-coil region" evidence="1">
    <location>
        <begin position="545"/>
        <end position="572"/>
    </location>
</feature>
<dbReference type="AlphaFoldDB" id="A0A942WNN0"/>
<dbReference type="EMBL" id="JAGZMU010000008">
    <property type="protein sequence ID" value="MBS4894059.1"/>
    <property type="molecule type" value="Genomic_DNA"/>
</dbReference>
<feature type="region of interest" description="Disordered" evidence="2">
    <location>
        <begin position="1"/>
        <end position="20"/>
    </location>
</feature>
<dbReference type="Proteomes" id="UP000778864">
    <property type="component" value="Unassembled WGS sequence"/>
</dbReference>
<name>A0A942WNN0_VEIPA</name>
<evidence type="ECO:0000313" key="3">
    <source>
        <dbReference type="EMBL" id="MBS4894059.1"/>
    </source>
</evidence>
<keyword evidence="1" id="KW-0175">Coiled coil</keyword>
<proteinExistence type="predicted"/>
<evidence type="ECO:0000256" key="1">
    <source>
        <dbReference type="SAM" id="Coils"/>
    </source>
</evidence>
<comment type="caution">
    <text evidence="3">The sequence shown here is derived from an EMBL/GenBank/DDBJ whole genome shotgun (WGS) entry which is preliminary data.</text>
</comment>
<protein>
    <submittedName>
        <fullName evidence="3">Uncharacterized protein</fullName>
    </submittedName>
</protein>
<gene>
    <name evidence="3" type="ORF">KHZ90_09850</name>
</gene>
<reference evidence="3" key="1">
    <citation type="submission" date="2021-02" db="EMBL/GenBank/DDBJ databases">
        <title>Infant gut strain persistence is associated with maternal origin, phylogeny, and functional potential including surface adhesion and iron acquisition.</title>
        <authorList>
            <person name="Lou Y.C."/>
        </authorList>
    </citation>
    <scope>NUCLEOTIDE SEQUENCE</scope>
    <source>
        <strain evidence="3">L3_108_031G1_dasL3_108_031G1_concoct_20</strain>
    </source>
</reference>
<organism evidence="3 4">
    <name type="scientific">Veillonella parvula</name>
    <name type="common">Staphylococcus parvulus</name>
    <dbReference type="NCBI Taxonomy" id="29466"/>
    <lineage>
        <taxon>Bacteria</taxon>
        <taxon>Bacillati</taxon>
        <taxon>Bacillota</taxon>
        <taxon>Negativicutes</taxon>
        <taxon>Veillonellales</taxon>
        <taxon>Veillonellaceae</taxon>
        <taxon>Veillonella</taxon>
    </lineage>
</organism>
<sequence>MTQSNTEELNGAKTATTGEQFNSLDERIDCEIDRLNKKIEVSMLQQESAESHIIENSVEGMTTDMVIKGRTFNNLITNGQGTFAIDKSVDDNSRIHIFSTTYPLQTGKTYKGYLVMNNIENANRLSIYGYYDSTGGLTAYGNSTLNNNLGIIKFTWTPTNSNNDKFYLNKIGLYLEHSDFINGAKATFSDFMLFEEETDLTYIDEYFDGIKSFGQQEDKISILSSGKNLVDLKNILDDFSISYTSLDGGYKINGNGKLFRGLFYPKNPKKQYTLTLEAKTITMTNFRCEVVYTDGSLGSTEIIREQNKMINLIMTTRSDKEIAYFRMNWTNTGEVVLKNLQIEEGARTPYEPYKCDKKDILLQELGFDEGLMGLNNIVYDELNSIKNVAIKRVAKYIVTGNENFITDIRGDYMYCYFILEGSKSSSGVEAICNQFKYIDGLWNKDNPSVQGQEGFDLSGSNSLSFQLSINKLETHNTEGVKKYFKSLYDGGNPVEVYYWLAEPIETHLNENINTKTFGERTYVSFGNAISGTSSFKIPVDTIDTIVRLNRENRALEEENKTLRQDFESITLVLTDSDLELVKQNVDMDFRLMEVEFALDIPQAILSSDIKFKNKKGEVKSMARTPYEMMKIVILSGDYDREDYMYKVGKYYERGRMTKEEHDELMSLMTADEVISK</sequence>
<evidence type="ECO:0000256" key="2">
    <source>
        <dbReference type="SAM" id="MobiDB-lite"/>
    </source>
</evidence>
<evidence type="ECO:0000313" key="4">
    <source>
        <dbReference type="Proteomes" id="UP000778864"/>
    </source>
</evidence>
<accession>A0A942WNN0</accession>